<dbReference type="InterPro" id="IPR001789">
    <property type="entry name" value="Sig_transdc_resp-reg_receiver"/>
</dbReference>
<geneLocation type="plasmid" evidence="4 5">
    <name>unnamed6</name>
</geneLocation>
<accession>A0A344TTR7</accession>
<feature type="domain" description="Response regulatory" evidence="2">
    <location>
        <begin position="2"/>
        <end position="115"/>
    </location>
</feature>
<evidence type="ECO:0000313" key="5">
    <source>
        <dbReference type="Proteomes" id="UP000251993"/>
    </source>
</evidence>
<dbReference type="GO" id="GO:0000156">
    <property type="term" value="F:phosphorelay response regulator activity"/>
    <property type="evidence" value="ECO:0007669"/>
    <property type="project" value="InterPro"/>
</dbReference>
<keyword evidence="4" id="KW-0238">DNA-binding</keyword>
<dbReference type="InterPro" id="IPR011006">
    <property type="entry name" value="CheY-like_superfamily"/>
</dbReference>
<evidence type="ECO:0000259" key="3">
    <source>
        <dbReference type="PROSITE" id="PS50930"/>
    </source>
</evidence>
<dbReference type="RefSeq" id="WP_114070778.1">
    <property type="nucleotide sequence ID" value="NZ_CP030856.1"/>
</dbReference>
<protein>
    <submittedName>
        <fullName evidence="4">DNA-binding response regulator</fullName>
    </submittedName>
</protein>
<dbReference type="Proteomes" id="UP000251993">
    <property type="component" value="Plasmid unnamed6"/>
</dbReference>
<dbReference type="EMBL" id="CP030856">
    <property type="protein sequence ID" value="AXE22038.1"/>
    <property type="molecule type" value="Genomic_DNA"/>
</dbReference>
<sequence length="254" mass="29896">MNVLIVEDEPLAVQKLSKLLLEIAPELRISGITDGIESTLEWLEAHPNPDLILMDIELCDGQSFEIFNQMEVKSPVIFTTSYDEYAIQAFRVNSVDYLLKPIKKEELERALRKYEQINSSQTQPIDISKLVSELQRHNQLREYRSRFLVKLGQRLIPVEIMDISYFYTEEGITFLMTRDRVKHVIDYSLDELEQQLDPKYYFRINRQYILGIKSVVQIHNYFNGKLKLDLKPSVEKEVTVSRERVGDFKEWMGK</sequence>
<dbReference type="AlphaFoldDB" id="A0A344TTR7"/>
<feature type="modified residue" description="4-aspartylphosphate" evidence="1">
    <location>
        <position position="55"/>
    </location>
</feature>
<dbReference type="PROSITE" id="PS50110">
    <property type="entry name" value="RESPONSE_REGULATORY"/>
    <property type="match status" value="1"/>
</dbReference>
<dbReference type="GO" id="GO:0003677">
    <property type="term" value="F:DNA binding"/>
    <property type="evidence" value="ECO:0007669"/>
    <property type="project" value="UniProtKB-KW"/>
</dbReference>
<evidence type="ECO:0000313" key="4">
    <source>
        <dbReference type="EMBL" id="AXE22038.1"/>
    </source>
</evidence>
<dbReference type="PANTHER" id="PTHR37299">
    <property type="entry name" value="TRANSCRIPTIONAL REGULATOR-RELATED"/>
    <property type="match status" value="1"/>
</dbReference>
<proteinExistence type="predicted"/>
<evidence type="ECO:0000256" key="1">
    <source>
        <dbReference type="PROSITE-ProRule" id="PRU00169"/>
    </source>
</evidence>
<keyword evidence="1" id="KW-0597">Phosphoprotein</keyword>
<dbReference type="InterPro" id="IPR046947">
    <property type="entry name" value="LytR-like"/>
</dbReference>
<dbReference type="FunFam" id="3.40.50.2300:FF:000361">
    <property type="entry name" value="Two-component system response regulator"/>
    <property type="match status" value="1"/>
</dbReference>
<dbReference type="OrthoDB" id="646623at2"/>
<organism evidence="4 5">
    <name type="scientific">Runella rosea</name>
    <dbReference type="NCBI Taxonomy" id="2259595"/>
    <lineage>
        <taxon>Bacteria</taxon>
        <taxon>Pseudomonadati</taxon>
        <taxon>Bacteroidota</taxon>
        <taxon>Cytophagia</taxon>
        <taxon>Cytophagales</taxon>
        <taxon>Spirosomataceae</taxon>
        <taxon>Runella</taxon>
    </lineage>
</organism>
<keyword evidence="5" id="KW-1185">Reference proteome</keyword>
<dbReference type="SMART" id="SM00448">
    <property type="entry name" value="REC"/>
    <property type="match status" value="1"/>
</dbReference>
<dbReference type="Gene3D" id="2.40.50.1020">
    <property type="entry name" value="LytTr DNA-binding domain"/>
    <property type="match status" value="1"/>
</dbReference>
<dbReference type="KEGG" id="run:DR864_29615"/>
<dbReference type="Pfam" id="PF04397">
    <property type="entry name" value="LytTR"/>
    <property type="match status" value="1"/>
</dbReference>
<dbReference type="PROSITE" id="PS50930">
    <property type="entry name" value="HTH_LYTTR"/>
    <property type="match status" value="1"/>
</dbReference>
<dbReference type="Gene3D" id="3.40.50.2300">
    <property type="match status" value="1"/>
</dbReference>
<reference evidence="4 5" key="1">
    <citation type="submission" date="2018-07" db="EMBL/GenBank/DDBJ databases">
        <title>Genome sequencing of Runella.</title>
        <authorList>
            <person name="Baek M.-G."/>
            <person name="Yi H."/>
        </authorList>
    </citation>
    <scope>NUCLEOTIDE SEQUENCE [LARGE SCALE GENOMIC DNA]</scope>
    <source>
        <strain evidence="4 5">HYN0085</strain>
        <plasmid evidence="4 5">unnamed6</plasmid>
    </source>
</reference>
<keyword evidence="4" id="KW-0614">Plasmid</keyword>
<evidence type="ECO:0000259" key="2">
    <source>
        <dbReference type="PROSITE" id="PS50110"/>
    </source>
</evidence>
<name>A0A344TTR7_9BACT</name>
<dbReference type="InterPro" id="IPR007492">
    <property type="entry name" value="LytTR_DNA-bd_dom"/>
</dbReference>
<dbReference type="Pfam" id="PF00072">
    <property type="entry name" value="Response_reg"/>
    <property type="match status" value="1"/>
</dbReference>
<feature type="domain" description="HTH LytTR-type" evidence="3">
    <location>
        <begin position="147"/>
        <end position="254"/>
    </location>
</feature>
<dbReference type="PANTHER" id="PTHR37299:SF1">
    <property type="entry name" value="STAGE 0 SPORULATION PROTEIN A HOMOLOG"/>
    <property type="match status" value="1"/>
</dbReference>
<dbReference type="SMART" id="SM00850">
    <property type="entry name" value="LytTR"/>
    <property type="match status" value="1"/>
</dbReference>
<dbReference type="SUPFAM" id="SSF52172">
    <property type="entry name" value="CheY-like"/>
    <property type="match status" value="1"/>
</dbReference>
<gene>
    <name evidence="4" type="ORF">DR864_29615</name>
</gene>